<reference evidence="3" key="1">
    <citation type="journal article" date="2019" name="Int. J. Syst. Evol. Microbiol.">
        <title>The Global Catalogue of Microorganisms (GCM) 10K type strain sequencing project: providing services to taxonomists for standard genome sequencing and annotation.</title>
        <authorList>
            <consortium name="The Broad Institute Genomics Platform"/>
            <consortium name="The Broad Institute Genome Sequencing Center for Infectious Disease"/>
            <person name="Wu L."/>
            <person name="Ma J."/>
        </authorList>
    </citation>
    <scope>NUCLEOTIDE SEQUENCE [LARGE SCALE GENOMIC DNA]</scope>
    <source>
        <strain evidence="3">JCM 6307</strain>
    </source>
</reference>
<dbReference type="EMBL" id="BAAATA010000027">
    <property type="protein sequence ID" value="GAA2499704.1"/>
    <property type="molecule type" value="Genomic_DNA"/>
</dbReference>
<accession>A0ABP5ZJ73</accession>
<evidence type="ECO:0000313" key="2">
    <source>
        <dbReference type="EMBL" id="GAA2499704.1"/>
    </source>
</evidence>
<gene>
    <name evidence="2" type="ORF">GCM10010406_40290</name>
</gene>
<organism evidence="2 3">
    <name type="scientific">Streptomyces thermolineatus</name>
    <dbReference type="NCBI Taxonomy" id="44033"/>
    <lineage>
        <taxon>Bacteria</taxon>
        <taxon>Bacillati</taxon>
        <taxon>Actinomycetota</taxon>
        <taxon>Actinomycetes</taxon>
        <taxon>Kitasatosporales</taxon>
        <taxon>Streptomycetaceae</taxon>
        <taxon>Streptomyces</taxon>
    </lineage>
</organism>
<comment type="caution">
    <text evidence="2">The sequence shown here is derived from an EMBL/GenBank/DDBJ whole genome shotgun (WGS) entry which is preliminary data.</text>
</comment>
<sequence>MVPGPGGGVGGEWPGPALRPAGALTGHRDRTEFGPVREEEPRGMLWETRSSAPGRGFGGQLLPVIQATRQARGRNQIRTITAPTGWRRGRPPQ</sequence>
<evidence type="ECO:0000313" key="3">
    <source>
        <dbReference type="Proteomes" id="UP001501358"/>
    </source>
</evidence>
<feature type="compositionally biased region" description="Gly residues" evidence="1">
    <location>
        <begin position="1"/>
        <end position="13"/>
    </location>
</feature>
<keyword evidence="3" id="KW-1185">Reference proteome</keyword>
<dbReference type="Proteomes" id="UP001501358">
    <property type="component" value="Unassembled WGS sequence"/>
</dbReference>
<protein>
    <submittedName>
        <fullName evidence="2">Uncharacterized protein</fullName>
    </submittedName>
</protein>
<evidence type="ECO:0000256" key="1">
    <source>
        <dbReference type="SAM" id="MobiDB-lite"/>
    </source>
</evidence>
<proteinExistence type="predicted"/>
<feature type="region of interest" description="Disordered" evidence="1">
    <location>
        <begin position="1"/>
        <end position="59"/>
    </location>
</feature>
<name>A0ABP5ZJ73_9ACTN</name>
<feature type="compositionally biased region" description="Basic and acidic residues" evidence="1">
    <location>
        <begin position="26"/>
        <end position="42"/>
    </location>
</feature>